<evidence type="ECO:0000313" key="10">
    <source>
        <dbReference type="Proteomes" id="UP000309061"/>
    </source>
</evidence>
<dbReference type="OrthoDB" id="9922at2"/>
<dbReference type="GO" id="GO:0015483">
    <property type="term" value="F:long-chain fatty acid transporting porin activity"/>
    <property type="evidence" value="ECO:0007669"/>
    <property type="project" value="TreeGrafter"/>
</dbReference>
<dbReference type="EMBL" id="CP046052">
    <property type="protein sequence ID" value="QGM44536.1"/>
    <property type="molecule type" value="Genomic_DNA"/>
</dbReference>
<proteinExistence type="inferred from homology"/>
<evidence type="ECO:0000256" key="5">
    <source>
        <dbReference type="ARBA" id="ARBA00022729"/>
    </source>
</evidence>
<reference evidence="9 10" key="1">
    <citation type="submission" date="2019-11" db="EMBL/GenBank/DDBJ databases">
        <title>The genome sequence of Methylocystis heyeri.</title>
        <authorList>
            <person name="Oshkin I.Y."/>
            <person name="Miroshnikov K."/>
            <person name="Dedysh S.N."/>
        </authorList>
    </citation>
    <scope>NUCLEOTIDE SEQUENCE [LARGE SCALE GENOMIC DNA]</scope>
    <source>
        <strain evidence="9 10">H2</strain>
    </source>
</reference>
<comment type="subcellular location">
    <subcellularLocation>
        <location evidence="1">Cell outer membrane</location>
        <topology evidence="1">Multi-pass membrane protein</topology>
    </subcellularLocation>
</comment>
<protein>
    <submittedName>
        <fullName evidence="9">Hydrocarbon degradation protein</fullName>
    </submittedName>
</protein>
<dbReference type="KEGG" id="mhey:H2LOC_001850"/>
<dbReference type="SUPFAM" id="SSF56935">
    <property type="entry name" value="Porins"/>
    <property type="match status" value="1"/>
</dbReference>
<feature type="signal peptide" evidence="8">
    <location>
        <begin position="1"/>
        <end position="23"/>
    </location>
</feature>
<dbReference type="GO" id="GO:0009279">
    <property type="term" value="C:cell outer membrane"/>
    <property type="evidence" value="ECO:0007669"/>
    <property type="project" value="UniProtKB-SubCell"/>
</dbReference>
<dbReference type="RefSeq" id="WP_136494835.1">
    <property type="nucleotide sequence ID" value="NZ_CP046052.1"/>
</dbReference>
<keyword evidence="6" id="KW-0472">Membrane</keyword>
<dbReference type="InterPro" id="IPR005017">
    <property type="entry name" value="OMPP1/FadL/TodX"/>
</dbReference>
<keyword evidence="4" id="KW-0812">Transmembrane</keyword>
<evidence type="ECO:0000256" key="2">
    <source>
        <dbReference type="ARBA" id="ARBA00008163"/>
    </source>
</evidence>
<keyword evidence="3" id="KW-1134">Transmembrane beta strand</keyword>
<dbReference type="PANTHER" id="PTHR35093">
    <property type="entry name" value="OUTER MEMBRANE PROTEIN NMB0088-RELATED"/>
    <property type="match status" value="1"/>
</dbReference>
<dbReference type="Gene3D" id="2.40.160.60">
    <property type="entry name" value="Outer membrane protein transport protein (OMPP1/FadL/TodX)"/>
    <property type="match status" value="1"/>
</dbReference>
<keyword evidence="7" id="KW-0998">Cell outer membrane</keyword>
<gene>
    <name evidence="9" type="ORF">H2LOC_001850</name>
</gene>
<feature type="chain" id="PRO_5025465373" evidence="8">
    <location>
        <begin position="24"/>
        <end position="474"/>
    </location>
</feature>
<evidence type="ECO:0000256" key="6">
    <source>
        <dbReference type="ARBA" id="ARBA00023136"/>
    </source>
</evidence>
<evidence type="ECO:0000256" key="8">
    <source>
        <dbReference type="SAM" id="SignalP"/>
    </source>
</evidence>
<keyword evidence="5 8" id="KW-0732">Signal</keyword>
<keyword evidence="10" id="KW-1185">Reference proteome</keyword>
<organism evidence="9 10">
    <name type="scientific">Methylocystis heyeri</name>
    <dbReference type="NCBI Taxonomy" id="391905"/>
    <lineage>
        <taxon>Bacteria</taxon>
        <taxon>Pseudomonadati</taxon>
        <taxon>Pseudomonadota</taxon>
        <taxon>Alphaproteobacteria</taxon>
        <taxon>Hyphomicrobiales</taxon>
        <taxon>Methylocystaceae</taxon>
        <taxon>Methylocystis</taxon>
    </lineage>
</organism>
<evidence type="ECO:0000313" key="9">
    <source>
        <dbReference type="EMBL" id="QGM44536.1"/>
    </source>
</evidence>
<dbReference type="PANTHER" id="PTHR35093:SF8">
    <property type="entry name" value="OUTER MEMBRANE PROTEIN NMB0088-RELATED"/>
    <property type="match status" value="1"/>
</dbReference>
<evidence type="ECO:0000256" key="7">
    <source>
        <dbReference type="ARBA" id="ARBA00023237"/>
    </source>
</evidence>
<evidence type="ECO:0000256" key="4">
    <source>
        <dbReference type="ARBA" id="ARBA00022692"/>
    </source>
</evidence>
<dbReference type="AlphaFoldDB" id="A0A6B8K8Z8"/>
<name>A0A6B8K8Z8_9HYPH</name>
<accession>A0A6B8K8Z8</accession>
<evidence type="ECO:0000256" key="1">
    <source>
        <dbReference type="ARBA" id="ARBA00004571"/>
    </source>
</evidence>
<evidence type="ECO:0000256" key="3">
    <source>
        <dbReference type="ARBA" id="ARBA00022452"/>
    </source>
</evidence>
<dbReference type="Proteomes" id="UP000309061">
    <property type="component" value="Chromosome"/>
</dbReference>
<comment type="similarity">
    <text evidence="2">Belongs to the OmpP1/FadL family.</text>
</comment>
<dbReference type="Pfam" id="PF03349">
    <property type="entry name" value="Toluene_X"/>
    <property type="match status" value="1"/>
</dbReference>
<sequence>MSQDFRRALVVSLSVACILPAEAGLAAEGIELIGYGARQKALAGSDVADSKDAMSMAVNPAGIVGMERQYQFGISALLPDRGYQASGPLSVVAPGDVRSGRPIFPVPNNANVQPIDAESAWGTVSYGNGGINTAYDWGHYKPPIYAPSLSVGPFKLAGPLVSPSLGGPLGGGFAGIDLQQQFFSVVYARKFGPVTIGFAPTLAGQALNVQGLKTLAPYSWDPYHLSDNGYDYSVGGGIRLGLQYEITKELRLGVAGSTPMFMTQFGKYAGAIANHGKMDIPAEVSVGLAYDILPNVTVMVDWKHIFYSAVPALGNPTFPIFYGTLGTYGGLGFGWRDTDAEAFGVEWRATKDLTLRLGYNHTSPMIGSQDVTLNILAPAISEHHIAGGFKYDLTKNSSIDFATVYAFKNSVSGPENVPFARFAYSTPFGSVPVAVPPHYAAGTNITDSLSGLEFSVSYTYKFDLGDNSFIPTHF</sequence>